<comment type="caution">
    <text evidence="2">The sequence shown here is derived from an EMBL/GenBank/DDBJ whole genome shotgun (WGS) entry which is preliminary data.</text>
</comment>
<comment type="similarity">
    <text evidence="1">Belongs to the ROK (NagC/XylR) family.</text>
</comment>
<dbReference type="Gene3D" id="3.30.420.40">
    <property type="match status" value="2"/>
</dbReference>
<dbReference type="AlphaFoldDB" id="A0A017T202"/>
<dbReference type="OrthoDB" id="9810372at2"/>
<name>A0A017T202_9BACT</name>
<dbReference type="STRING" id="1192034.CAP_6270"/>
<dbReference type="RefSeq" id="WP_052376199.1">
    <property type="nucleotide sequence ID" value="NZ_ASRX01000052.1"/>
</dbReference>
<dbReference type="InterPro" id="IPR043129">
    <property type="entry name" value="ATPase_NBD"/>
</dbReference>
<proteinExistence type="inferred from homology"/>
<evidence type="ECO:0008006" key="4">
    <source>
        <dbReference type="Google" id="ProtNLM"/>
    </source>
</evidence>
<protein>
    <recommendedName>
        <fullName evidence="4">ROK family Glucokinase with ambiguous substrate specificity</fullName>
    </recommendedName>
</protein>
<accession>A0A017T202</accession>
<dbReference type="eggNOG" id="COG1940">
    <property type="taxonomic scope" value="Bacteria"/>
</dbReference>
<evidence type="ECO:0000256" key="1">
    <source>
        <dbReference type="ARBA" id="ARBA00006479"/>
    </source>
</evidence>
<dbReference type="PROSITE" id="PS01125">
    <property type="entry name" value="ROK"/>
    <property type="match status" value="1"/>
</dbReference>
<organism evidence="2 3">
    <name type="scientific">Chondromyces apiculatus DSM 436</name>
    <dbReference type="NCBI Taxonomy" id="1192034"/>
    <lineage>
        <taxon>Bacteria</taxon>
        <taxon>Pseudomonadati</taxon>
        <taxon>Myxococcota</taxon>
        <taxon>Polyangia</taxon>
        <taxon>Polyangiales</taxon>
        <taxon>Polyangiaceae</taxon>
        <taxon>Chondromyces</taxon>
    </lineage>
</organism>
<evidence type="ECO:0000313" key="2">
    <source>
        <dbReference type="EMBL" id="EYF03007.1"/>
    </source>
</evidence>
<dbReference type="GO" id="GO:0009384">
    <property type="term" value="F:N-acylmannosamine kinase activity"/>
    <property type="evidence" value="ECO:0007669"/>
    <property type="project" value="TreeGrafter"/>
</dbReference>
<dbReference type="SUPFAM" id="SSF53067">
    <property type="entry name" value="Actin-like ATPase domain"/>
    <property type="match status" value="1"/>
</dbReference>
<dbReference type="EMBL" id="ASRX01000052">
    <property type="protein sequence ID" value="EYF03007.1"/>
    <property type="molecule type" value="Genomic_DNA"/>
</dbReference>
<dbReference type="PANTHER" id="PTHR18964:SF149">
    <property type="entry name" value="BIFUNCTIONAL UDP-N-ACETYLGLUCOSAMINE 2-EPIMERASE_N-ACETYLMANNOSAMINE KINASE"/>
    <property type="match status" value="1"/>
</dbReference>
<sequence>MTGGTSAGSDSGSDIALGVDLGGTKIEIVALRLDPAGTPAATTTPRAPDILARRRVLTRRERGYDAVLAETATLITSFAAELGLDPHHVPLGVGMPGSITRAGLVKNSNTVCLNGRPFRTDLEAHLARTRPIAFDNDANCLALAETFLGAAAPYRDGIVFGVIMGTGVGGGLIAFGRPWPGPQGIGGEWGHHAVFPGRGDPCYCGQRGCLEQFASGPAVEADYARRAGAPLPLAAIATRAAPEANDPHARAAMDTLLDAYGRGLANLIDILDPSAIVLGGGLSHLDALYDEGRARVAHYVFNDELTTPILRNALGDSAGVLGAALLGAS</sequence>
<dbReference type="Pfam" id="PF00480">
    <property type="entry name" value="ROK"/>
    <property type="match status" value="1"/>
</dbReference>
<dbReference type="PANTHER" id="PTHR18964">
    <property type="entry name" value="ROK (REPRESSOR, ORF, KINASE) FAMILY"/>
    <property type="match status" value="1"/>
</dbReference>
<evidence type="ECO:0000313" key="3">
    <source>
        <dbReference type="Proteomes" id="UP000019678"/>
    </source>
</evidence>
<reference evidence="2 3" key="1">
    <citation type="submission" date="2013-05" db="EMBL/GenBank/DDBJ databases">
        <title>Genome assembly of Chondromyces apiculatus DSM 436.</title>
        <authorList>
            <person name="Sharma G."/>
            <person name="Khatri I."/>
            <person name="Kaur C."/>
            <person name="Mayilraj S."/>
            <person name="Subramanian S."/>
        </authorList>
    </citation>
    <scope>NUCLEOTIDE SEQUENCE [LARGE SCALE GENOMIC DNA]</scope>
    <source>
        <strain evidence="2 3">DSM 436</strain>
    </source>
</reference>
<dbReference type="Proteomes" id="UP000019678">
    <property type="component" value="Unassembled WGS sequence"/>
</dbReference>
<dbReference type="InterPro" id="IPR049874">
    <property type="entry name" value="ROK_cs"/>
</dbReference>
<gene>
    <name evidence="2" type="ORF">CAP_6270</name>
</gene>
<dbReference type="GO" id="GO:0008761">
    <property type="term" value="F:UDP-N-acetylglucosamine 2-epimerase activity"/>
    <property type="evidence" value="ECO:0007669"/>
    <property type="project" value="TreeGrafter"/>
</dbReference>
<keyword evidence="3" id="KW-1185">Reference proteome</keyword>
<dbReference type="InterPro" id="IPR000600">
    <property type="entry name" value="ROK"/>
</dbReference>